<reference evidence="1 2" key="1">
    <citation type="submission" date="2016-02" db="EMBL/GenBank/DDBJ databases">
        <title>Complete Genome of H5569, the type strain of the newly described species Haematospirillium jordaniae.</title>
        <authorList>
            <person name="Nicholson A.C."/>
            <person name="Humrighouse B.W."/>
            <person name="Loparov V."/>
            <person name="McQuiston J.R."/>
        </authorList>
    </citation>
    <scope>NUCLEOTIDE SEQUENCE [LARGE SCALE GENOMIC DNA]</scope>
    <source>
        <strain evidence="1 2">H5569</strain>
        <plasmid evidence="2">Plasmid unnamed 2</plasmid>
    </source>
</reference>
<protein>
    <recommendedName>
        <fullName evidence="3">Photosynthesis system II assembly factor Ycf48/Hcf136-like domain-containing protein</fullName>
    </recommendedName>
</protein>
<keyword evidence="2" id="KW-1185">Reference proteome</keyword>
<dbReference type="GeneID" id="53317588"/>
<name>A0A143DGP2_9PROT</name>
<organism evidence="1 2">
    <name type="scientific">Haematospirillum jordaniae</name>
    <dbReference type="NCBI Taxonomy" id="1549855"/>
    <lineage>
        <taxon>Bacteria</taxon>
        <taxon>Pseudomonadati</taxon>
        <taxon>Pseudomonadota</taxon>
        <taxon>Alphaproteobacteria</taxon>
        <taxon>Rhodospirillales</taxon>
        <taxon>Novispirillaceae</taxon>
        <taxon>Haematospirillum</taxon>
    </lineage>
</organism>
<dbReference type="EMBL" id="CP014527">
    <property type="protein sequence ID" value="AMW35806.1"/>
    <property type="molecule type" value="Genomic_DNA"/>
</dbReference>
<sequence>MRKSVDLYYQNKNINGTTGQNNPWNVGDIRWSLKPVTPDWLPADGGIYKRQEWTSLADYITSLELNTSRQAGQLLPTLWQQSNAADIFHEGTIYTIAEGENVLAATGMRYHRGAYQGIIATSLDGIFWTEQPAARDIFGESWVYDLLWISLPDGRSTFVAGGRDGTLATSPDGVLWTRRGTGLMGVIQGIAFDPDRHILVVLDSFGNASTSQDALHWTAPTRCHIGSDSSTGNPLTWGYTDTGEGLFVAGDWGGRFAMSHDGITWTAFSNTDAGLDADFQVRSVTWGQTGDKKGIFLAASDNGMVAISTDGRTWSGYNTGLKRAFSTLCAPIAENKNLFLVAGYGPNKLAASEDGRTWTFVPTFDAAFHSVSVYALACAKGKLLAAGTEAALIALPAFQDTIKRRYDRNEYFSVPSLPIHGLAKPYIKAI</sequence>
<proteinExistence type="predicted"/>
<evidence type="ECO:0000313" key="2">
    <source>
        <dbReference type="Proteomes" id="UP000076066"/>
    </source>
</evidence>
<gene>
    <name evidence="1" type="ORF">AY555_10540</name>
</gene>
<geneLocation type="plasmid" evidence="1 2">
    <name>unnamed 2</name>
</geneLocation>
<keyword evidence="1" id="KW-0614">Plasmid</keyword>
<dbReference type="Proteomes" id="UP000076066">
    <property type="component" value="Plasmid unnamed 2"/>
</dbReference>
<dbReference type="KEGG" id="hjo:AY555_10540"/>
<dbReference type="OrthoDB" id="564699at2"/>
<evidence type="ECO:0008006" key="3">
    <source>
        <dbReference type="Google" id="ProtNLM"/>
    </source>
</evidence>
<accession>A0A143DGP2</accession>
<dbReference type="SUPFAM" id="SSF110296">
    <property type="entry name" value="Oligoxyloglucan reducing end-specific cellobiohydrolase"/>
    <property type="match status" value="1"/>
</dbReference>
<dbReference type="RefSeq" id="WP_066137115.1">
    <property type="nucleotide sequence ID" value="NZ_CP014527.1"/>
</dbReference>
<evidence type="ECO:0000313" key="1">
    <source>
        <dbReference type="EMBL" id="AMW35806.1"/>
    </source>
</evidence>
<dbReference type="AlphaFoldDB" id="A0A143DGP2"/>